<keyword evidence="2" id="KW-1185">Reference proteome</keyword>
<comment type="caution">
    <text evidence="1">The sequence shown here is derived from an EMBL/GenBank/DDBJ whole genome shotgun (WGS) entry which is preliminary data.</text>
</comment>
<dbReference type="Proteomes" id="UP001055811">
    <property type="component" value="Linkage Group LG06"/>
</dbReference>
<evidence type="ECO:0000313" key="2">
    <source>
        <dbReference type="Proteomes" id="UP001055811"/>
    </source>
</evidence>
<evidence type="ECO:0000313" key="1">
    <source>
        <dbReference type="EMBL" id="KAI3721263.1"/>
    </source>
</evidence>
<proteinExistence type="predicted"/>
<protein>
    <submittedName>
        <fullName evidence="1">Uncharacterized protein</fullName>
    </submittedName>
</protein>
<accession>A0ACB9BI49</accession>
<dbReference type="EMBL" id="CM042014">
    <property type="protein sequence ID" value="KAI3721263.1"/>
    <property type="molecule type" value="Genomic_DNA"/>
</dbReference>
<reference evidence="1 2" key="2">
    <citation type="journal article" date="2022" name="Mol. Ecol. Resour.">
        <title>The genomes of chicory, endive, great burdock and yacon provide insights into Asteraceae paleo-polyploidization history and plant inulin production.</title>
        <authorList>
            <person name="Fan W."/>
            <person name="Wang S."/>
            <person name="Wang H."/>
            <person name="Wang A."/>
            <person name="Jiang F."/>
            <person name="Liu H."/>
            <person name="Zhao H."/>
            <person name="Xu D."/>
            <person name="Zhang Y."/>
        </authorList>
    </citation>
    <scope>NUCLEOTIDE SEQUENCE [LARGE SCALE GENOMIC DNA]</scope>
    <source>
        <strain evidence="2">cv. Punajuju</strain>
        <tissue evidence="1">Leaves</tissue>
    </source>
</reference>
<sequence>MENQVGRSNCRRQRVVLFPLPFQGHINPMLQLANILYSEGFSITIIHTNFNSIYTSNYPQFTFRAVLDNDSKDINLAKLSSKGVGDLLSGIMLLNQCGEESLRQELDQMLMASKQQGEPIVCLVTDALWYFTQSVADSLKLSRMVLRTSSLFCVIVYASIPVLEDQGYFNQVNSVFDEENIDLDLKNIIAPNEENNFKKPDGGESVRNLEDRVPEIPVLKVKDISKMRIKGQKDPTGKLLANMLKQTKASSGIIWNSFKELEETELQKIHKDFPVPSFLIGPFHKYFPASLSSLMEPDRSFMSWLDHQAPNSVLYISFGSAAQLHKQDFLEVVNGLANSKQPFLWVMRPGFVKGSEWMELLTNGFLDLVGERGHIVKWAPQQEVLAHQAAGAFWTHNGWNSTLESICEGVPMICSPFWGDQPLDARYVSDILKVGVYLENGWEREEIESAIRKVMVGEESEDIRERARYLKEKVNVSLMKGGSSYESLVSLVGYISSL</sequence>
<gene>
    <name evidence="1" type="ORF">L2E82_32269</name>
</gene>
<name>A0ACB9BI49_CICIN</name>
<organism evidence="1 2">
    <name type="scientific">Cichorium intybus</name>
    <name type="common">Chicory</name>
    <dbReference type="NCBI Taxonomy" id="13427"/>
    <lineage>
        <taxon>Eukaryota</taxon>
        <taxon>Viridiplantae</taxon>
        <taxon>Streptophyta</taxon>
        <taxon>Embryophyta</taxon>
        <taxon>Tracheophyta</taxon>
        <taxon>Spermatophyta</taxon>
        <taxon>Magnoliopsida</taxon>
        <taxon>eudicotyledons</taxon>
        <taxon>Gunneridae</taxon>
        <taxon>Pentapetalae</taxon>
        <taxon>asterids</taxon>
        <taxon>campanulids</taxon>
        <taxon>Asterales</taxon>
        <taxon>Asteraceae</taxon>
        <taxon>Cichorioideae</taxon>
        <taxon>Cichorieae</taxon>
        <taxon>Cichoriinae</taxon>
        <taxon>Cichorium</taxon>
    </lineage>
</organism>
<reference evidence="2" key="1">
    <citation type="journal article" date="2022" name="Mol. Ecol. Resour.">
        <title>The genomes of chicory, endive, great burdock and yacon provide insights into Asteraceae palaeo-polyploidization history and plant inulin production.</title>
        <authorList>
            <person name="Fan W."/>
            <person name="Wang S."/>
            <person name="Wang H."/>
            <person name="Wang A."/>
            <person name="Jiang F."/>
            <person name="Liu H."/>
            <person name="Zhao H."/>
            <person name="Xu D."/>
            <person name="Zhang Y."/>
        </authorList>
    </citation>
    <scope>NUCLEOTIDE SEQUENCE [LARGE SCALE GENOMIC DNA]</scope>
    <source>
        <strain evidence="2">cv. Punajuju</strain>
    </source>
</reference>